<feature type="compositionally biased region" description="Low complexity" evidence="7">
    <location>
        <begin position="154"/>
        <end position="169"/>
    </location>
</feature>
<comment type="function">
    <text evidence="6">Accessory subunit of the DNA polymerase alpha complex (also known as the alpha DNA polymerase-primase complex) which plays an essential role in the initiation of DNA synthesis.</text>
</comment>
<dbReference type="InterPro" id="IPR016722">
    <property type="entry name" value="DNA_pol_alpha_bsu"/>
</dbReference>
<organism evidence="10 11">
    <name type="scientific">Rhizophlyctis rosea</name>
    <dbReference type="NCBI Taxonomy" id="64517"/>
    <lineage>
        <taxon>Eukaryota</taxon>
        <taxon>Fungi</taxon>
        <taxon>Fungi incertae sedis</taxon>
        <taxon>Chytridiomycota</taxon>
        <taxon>Chytridiomycota incertae sedis</taxon>
        <taxon>Chytridiomycetes</taxon>
        <taxon>Rhizophlyctidales</taxon>
        <taxon>Rhizophlyctidaceae</taxon>
        <taxon>Rhizophlyctis</taxon>
    </lineage>
</organism>
<feature type="domain" description="DNA polymerase alpha subunit B OB" evidence="9">
    <location>
        <begin position="268"/>
        <end position="385"/>
    </location>
</feature>
<dbReference type="GO" id="GO:0005658">
    <property type="term" value="C:alpha DNA polymerase:primase complex"/>
    <property type="evidence" value="ECO:0007669"/>
    <property type="project" value="TreeGrafter"/>
</dbReference>
<gene>
    <name evidence="10" type="primary">POL12</name>
    <name evidence="10" type="ORF">HK097_001212</name>
</gene>
<evidence type="ECO:0000256" key="5">
    <source>
        <dbReference type="ARBA" id="ARBA00023242"/>
    </source>
</evidence>
<dbReference type="Proteomes" id="UP001212841">
    <property type="component" value="Unassembled WGS sequence"/>
</dbReference>
<comment type="subcellular location">
    <subcellularLocation>
        <location evidence="1 6">Nucleus</location>
    </subcellularLocation>
</comment>
<evidence type="ECO:0000256" key="1">
    <source>
        <dbReference type="ARBA" id="ARBA00004123"/>
    </source>
</evidence>
<evidence type="ECO:0000256" key="2">
    <source>
        <dbReference type="ARBA" id="ARBA00007299"/>
    </source>
</evidence>
<dbReference type="GO" id="GO:0003677">
    <property type="term" value="F:DNA binding"/>
    <property type="evidence" value="ECO:0007669"/>
    <property type="project" value="InterPro"/>
</dbReference>
<keyword evidence="10" id="KW-0808">Transferase</keyword>
<dbReference type="Gene3D" id="3.60.21.60">
    <property type="match status" value="2"/>
</dbReference>
<evidence type="ECO:0000256" key="6">
    <source>
        <dbReference type="PIRNR" id="PIRNR018300"/>
    </source>
</evidence>
<sequence length="711" mass="77953">MLLKDLSTSDLLATFGSGLSKHTEIIDKLLSIANVYQLSADDLFVKWEALATQLQSNAKDNSNRNYDLPTLDDVDEIQKRVQRDFEHTAKAAAGIKNTVLHRKEVNPFLENRMFDANSIGSMLENGNFGTPHTGRKKVPLNAAHSAGRSASKQTASSRTTSITPRTPLTARRDFTNFTDPSSPSAKRSSTTNSPFVAPIGSSPIAPSPHAIRFADRLNKAKKEDILNENVPFVGPNPGQPVRCEIALTPGQQLEGYRYMFEKLTEKGDMIDERIDMFADLIIESVRKTLPEADQADFVLAHPAQPTQERLITVGRICCDTIVESAKLNDQSVVLEASRAIGAGCRVKLNLGDMVAKGSGFSLFPGQIVGVEGTNPSGRLINVTRIIYPPLPDPVMASPTDLIRLYPSEDPSPSHVVHVVISAGPYTLDDSLNYEPFEEFVTQMEKEQPQPDVVILLGPFIDSSHSLIVAGEIDESLDALFERQISSRLHRLLDIRQNLKVIIVPSAKDAVSEWCAFPQPPLASGLSAEEAEERRKELGIPSGVLLFPNPVQFTINEIVFAVTSVDILMHLSGEETSRQPKGEKPDRIGRLFRHVLEQRSFYPLHPPHENEACLDLSRARALEVQAVPDVLVLSSGLRFAAKSVDGVVCVNPGGICKGKVGGTFARMCVHPLDMAGIKDLIGGEDRMEVDGEEEVPVRHVVGERCRVEIVRV</sequence>
<dbReference type="Pfam" id="PF22062">
    <property type="entry name" value="OB_DPOA2"/>
    <property type="match status" value="1"/>
</dbReference>
<dbReference type="Pfam" id="PF04042">
    <property type="entry name" value="DNA_pol_E_B"/>
    <property type="match status" value="1"/>
</dbReference>
<feature type="domain" description="DNA polymerase alpha/delta/epsilon subunit B" evidence="8">
    <location>
        <begin position="418"/>
        <end position="634"/>
    </location>
</feature>
<dbReference type="PANTHER" id="PTHR23061:SF12">
    <property type="entry name" value="DNA POLYMERASE ALPHA SUBUNIT B"/>
    <property type="match status" value="1"/>
</dbReference>
<keyword evidence="10" id="KW-0239">DNA-directed DNA polymerase</keyword>
<comment type="caution">
    <text evidence="10">The sequence shown here is derived from an EMBL/GenBank/DDBJ whole genome shotgun (WGS) entry which is preliminary data.</text>
</comment>
<feature type="region of interest" description="Disordered" evidence="7">
    <location>
        <begin position="125"/>
        <end position="201"/>
    </location>
</feature>
<dbReference type="InterPro" id="IPR007185">
    <property type="entry name" value="DNA_pol_a/d/e_bsu"/>
</dbReference>
<evidence type="ECO:0000256" key="4">
    <source>
        <dbReference type="ARBA" id="ARBA00022705"/>
    </source>
</evidence>
<evidence type="ECO:0000313" key="10">
    <source>
        <dbReference type="EMBL" id="KAJ3054656.1"/>
    </source>
</evidence>
<keyword evidence="10" id="KW-0548">Nucleotidyltransferase</keyword>
<keyword evidence="11" id="KW-1185">Reference proteome</keyword>
<protein>
    <recommendedName>
        <fullName evidence="3 6">DNA polymerase alpha subunit B</fullName>
    </recommendedName>
</protein>
<evidence type="ECO:0000259" key="8">
    <source>
        <dbReference type="Pfam" id="PF04042"/>
    </source>
</evidence>
<dbReference type="PIRSF" id="PIRSF018300">
    <property type="entry name" value="DNA_pol_alph_2"/>
    <property type="match status" value="1"/>
</dbReference>
<feature type="compositionally biased region" description="Polar residues" evidence="7">
    <location>
        <begin position="175"/>
        <end position="194"/>
    </location>
</feature>
<dbReference type="AlphaFoldDB" id="A0AAD5X4G2"/>
<comment type="similarity">
    <text evidence="2 6">Belongs to the DNA polymerase alpha subunit B family.</text>
</comment>
<dbReference type="GO" id="GO:0003887">
    <property type="term" value="F:DNA-directed DNA polymerase activity"/>
    <property type="evidence" value="ECO:0007669"/>
    <property type="project" value="UniProtKB-KW"/>
</dbReference>
<dbReference type="InterPro" id="IPR054300">
    <property type="entry name" value="OB_DPOA2"/>
</dbReference>
<evidence type="ECO:0000313" key="11">
    <source>
        <dbReference type="Proteomes" id="UP001212841"/>
    </source>
</evidence>
<evidence type="ECO:0000256" key="3">
    <source>
        <dbReference type="ARBA" id="ARBA00018596"/>
    </source>
</evidence>
<dbReference type="GO" id="GO:0006270">
    <property type="term" value="P:DNA replication initiation"/>
    <property type="evidence" value="ECO:0007669"/>
    <property type="project" value="TreeGrafter"/>
</dbReference>
<reference evidence="10" key="1">
    <citation type="submission" date="2020-05" db="EMBL/GenBank/DDBJ databases">
        <title>Phylogenomic resolution of chytrid fungi.</title>
        <authorList>
            <person name="Stajich J.E."/>
            <person name="Amses K."/>
            <person name="Simmons R."/>
            <person name="Seto K."/>
            <person name="Myers J."/>
            <person name="Bonds A."/>
            <person name="Quandt C.A."/>
            <person name="Barry K."/>
            <person name="Liu P."/>
            <person name="Grigoriev I."/>
            <person name="Longcore J.E."/>
            <person name="James T.Y."/>
        </authorList>
    </citation>
    <scope>NUCLEOTIDE SEQUENCE</scope>
    <source>
        <strain evidence="10">JEL0318</strain>
    </source>
</reference>
<keyword evidence="4 6" id="KW-0235">DNA replication</keyword>
<evidence type="ECO:0000256" key="7">
    <source>
        <dbReference type="SAM" id="MobiDB-lite"/>
    </source>
</evidence>
<dbReference type="EMBL" id="JADGJD010000123">
    <property type="protein sequence ID" value="KAJ3054656.1"/>
    <property type="molecule type" value="Genomic_DNA"/>
</dbReference>
<proteinExistence type="inferred from homology"/>
<accession>A0AAD5X4G2</accession>
<keyword evidence="5 6" id="KW-0539">Nucleus</keyword>
<name>A0AAD5X4G2_9FUNG</name>
<dbReference type="PANTHER" id="PTHR23061">
    <property type="entry name" value="DNA POLYMERASE 2 ALPHA 70 KDA SUBUNIT"/>
    <property type="match status" value="1"/>
</dbReference>
<evidence type="ECO:0000259" key="9">
    <source>
        <dbReference type="Pfam" id="PF22062"/>
    </source>
</evidence>